<dbReference type="InterPro" id="IPR010852">
    <property type="entry name" value="ABATE"/>
</dbReference>
<dbReference type="PANTHER" id="PTHR35525:SF3">
    <property type="entry name" value="BLL6575 PROTEIN"/>
    <property type="match status" value="1"/>
</dbReference>
<feature type="domain" description="Zinc finger CGNR" evidence="1">
    <location>
        <begin position="131"/>
        <end position="170"/>
    </location>
</feature>
<evidence type="ECO:0000259" key="1">
    <source>
        <dbReference type="Pfam" id="PF11706"/>
    </source>
</evidence>
<sequence length="174" mass="18822">MRYIVEVDDVTLQGSDRTLLLALLDTRPEPGFSDELTTVGQLHALSPNGWSADLTTVIAVRDDLVRILLGPREGASEALSDLGRRLGLTLAFGANGGVSLRLIEAGSSAPLLEPVVAAAIELWSAGDLDKLRVCRSSTCIVPFVDTSPRGHREFCSPRCATRERVHRHRAAARR</sequence>
<proteinExistence type="predicted"/>
<dbReference type="Pfam" id="PF11706">
    <property type="entry name" value="zf-CGNR"/>
    <property type="match status" value="1"/>
</dbReference>
<name>A0A4Y3QLK6_MICTE</name>
<protein>
    <recommendedName>
        <fullName evidence="1">Zinc finger CGNR domain-containing protein</fullName>
    </recommendedName>
</protein>
<dbReference type="InterPro" id="IPR023286">
    <property type="entry name" value="ABATE_dom_sf"/>
</dbReference>
<dbReference type="Gene3D" id="1.10.3300.10">
    <property type="entry name" value="Jann2411-like domain"/>
    <property type="match status" value="1"/>
</dbReference>
<accession>A0A4Y3QLK6</accession>
<organism evidence="2 3">
    <name type="scientific">Microbacterium testaceum</name>
    <name type="common">Aureobacterium testaceum</name>
    <name type="synonym">Brevibacterium testaceum</name>
    <dbReference type="NCBI Taxonomy" id="2033"/>
    <lineage>
        <taxon>Bacteria</taxon>
        <taxon>Bacillati</taxon>
        <taxon>Actinomycetota</taxon>
        <taxon>Actinomycetes</taxon>
        <taxon>Micrococcales</taxon>
        <taxon>Microbacteriaceae</taxon>
        <taxon>Microbacterium</taxon>
    </lineage>
</organism>
<evidence type="ECO:0000313" key="2">
    <source>
        <dbReference type="EMBL" id="GEB45767.1"/>
    </source>
</evidence>
<dbReference type="Proteomes" id="UP000319525">
    <property type="component" value="Unassembled WGS sequence"/>
</dbReference>
<dbReference type="SUPFAM" id="SSF160904">
    <property type="entry name" value="Jann2411-like"/>
    <property type="match status" value="1"/>
</dbReference>
<dbReference type="EMBL" id="BJML01000004">
    <property type="protein sequence ID" value="GEB45767.1"/>
    <property type="molecule type" value="Genomic_DNA"/>
</dbReference>
<dbReference type="PANTHER" id="PTHR35525">
    <property type="entry name" value="BLL6575 PROTEIN"/>
    <property type="match status" value="1"/>
</dbReference>
<dbReference type="AlphaFoldDB" id="A0A4Y3QLK6"/>
<gene>
    <name evidence="2" type="ORF">MTE01_17120</name>
</gene>
<evidence type="ECO:0000313" key="3">
    <source>
        <dbReference type="Proteomes" id="UP000319525"/>
    </source>
</evidence>
<reference evidence="2 3" key="1">
    <citation type="submission" date="2019-06" db="EMBL/GenBank/DDBJ databases">
        <title>Whole genome shotgun sequence of Microbacterium testaceum NBRC 12675.</title>
        <authorList>
            <person name="Hosoyama A."/>
            <person name="Uohara A."/>
            <person name="Ohji S."/>
            <person name="Ichikawa N."/>
        </authorList>
    </citation>
    <scope>NUCLEOTIDE SEQUENCE [LARGE SCALE GENOMIC DNA]</scope>
    <source>
        <strain evidence="2 3">NBRC 12675</strain>
    </source>
</reference>
<comment type="caution">
    <text evidence="2">The sequence shown here is derived from an EMBL/GenBank/DDBJ whole genome shotgun (WGS) entry which is preliminary data.</text>
</comment>
<dbReference type="InterPro" id="IPR021005">
    <property type="entry name" value="Znf_CGNR"/>
</dbReference>